<dbReference type="InterPro" id="IPR048466">
    <property type="entry name" value="DNA_pol3_delta-like_C"/>
</dbReference>
<dbReference type="InterPro" id="IPR008921">
    <property type="entry name" value="DNA_pol3_clamp-load_cplx_C"/>
</dbReference>
<dbReference type="PANTHER" id="PTHR34388">
    <property type="entry name" value="DNA POLYMERASE III SUBUNIT DELTA"/>
    <property type="match status" value="1"/>
</dbReference>
<dbReference type="GO" id="GO:0003677">
    <property type="term" value="F:DNA binding"/>
    <property type="evidence" value="ECO:0007669"/>
    <property type="project" value="InterPro"/>
</dbReference>
<dbReference type="InterPro" id="IPR027417">
    <property type="entry name" value="P-loop_NTPase"/>
</dbReference>
<feature type="domain" description="DNA polymerase III delta subunit-like C-terminal" evidence="10">
    <location>
        <begin position="204"/>
        <end position="323"/>
    </location>
</feature>
<evidence type="ECO:0000256" key="3">
    <source>
        <dbReference type="ARBA" id="ARBA00022679"/>
    </source>
</evidence>
<dbReference type="Pfam" id="PF21694">
    <property type="entry name" value="DNA_pol3_delta_C"/>
    <property type="match status" value="1"/>
</dbReference>
<dbReference type="Gene3D" id="3.40.50.300">
    <property type="entry name" value="P-loop containing nucleotide triphosphate hydrolases"/>
    <property type="match status" value="1"/>
</dbReference>
<evidence type="ECO:0000259" key="10">
    <source>
        <dbReference type="Pfam" id="PF21694"/>
    </source>
</evidence>
<dbReference type="InterPro" id="IPR005790">
    <property type="entry name" value="DNA_polIII_delta"/>
</dbReference>
<keyword evidence="3" id="KW-0808">Transferase</keyword>
<dbReference type="NCBIfam" id="TIGR01128">
    <property type="entry name" value="holA"/>
    <property type="match status" value="1"/>
</dbReference>
<evidence type="ECO:0000313" key="11">
    <source>
        <dbReference type="EMBL" id="VYS88401.1"/>
    </source>
</evidence>
<evidence type="ECO:0000256" key="6">
    <source>
        <dbReference type="ARBA" id="ARBA00022932"/>
    </source>
</evidence>
<gene>
    <name evidence="11" type="ORF">CNLFYP112_01173</name>
</gene>
<proteinExistence type="inferred from homology"/>
<dbReference type="EC" id="2.7.7.7" evidence="1"/>
<dbReference type="GO" id="GO:0009360">
    <property type="term" value="C:DNA polymerase III complex"/>
    <property type="evidence" value="ECO:0007669"/>
    <property type="project" value="InterPro"/>
</dbReference>
<sequence>MKSLNEDLKTGQLKQIYLLYGEEAYLKKQYKDKLHYAIVPPDDTMNYAYYEGKGINAKEVIDLAETLPFFAERRLIILENSGFFKNASPELSDYIKELPETTSMIFVESEIDKRGKLYKAVKDKGRVVELGRQDESTLLRWIAGSVRRENKQITEQVIRFFLTKVGTDMENIQRELEKLFCYTLDKSEITAQDVEEICTTQITNQIFDMVNAVAEKQQRKALDYYYDLVALKEPPMRILFLLTRQFRLLLEVKDMDKRGYPRKEIASKVGLHPFVVGKYQEQARAFSSKALREIIEDSVDMEEAVKTGRLSDMLGVELFIMKYSAK</sequence>
<evidence type="ECO:0000256" key="1">
    <source>
        <dbReference type="ARBA" id="ARBA00012417"/>
    </source>
</evidence>
<evidence type="ECO:0000256" key="4">
    <source>
        <dbReference type="ARBA" id="ARBA00022695"/>
    </source>
</evidence>
<dbReference type="InterPro" id="IPR010372">
    <property type="entry name" value="DNA_pol3_delta_N"/>
</dbReference>
<dbReference type="PANTHER" id="PTHR34388:SF1">
    <property type="entry name" value="DNA POLYMERASE III SUBUNIT DELTA"/>
    <property type="match status" value="1"/>
</dbReference>
<evidence type="ECO:0000256" key="8">
    <source>
        <dbReference type="ARBA" id="ARBA00049244"/>
    </source>
</evidence>
<dbReference type="Pfam" id="PF06144">
    <property type="entry name" value="DNA_pol3_delta"/>
    <property type="match status" value="1"/>
</dbReference>
<name>A0A6N2S807_9FIRM</name>
<dbReference type="GO" id="GO:0003887">
    <property type="term" value="F:DNA-directed DNA polymerase activity"/>
    <property type="evidence" value="ECO:0007669"/>
    <property type="project" value="UniProtKB-KW"/>
</dbReference>
<evidence type="ECO:0000259" key="9">
    <source>
        <dbReference type="Pfam" id="PF06144"/>
    </source>
</evidence>
<comment type="similarity">
    <text evidence="7">Belongs to the DNA polymerase HolA subunit family.</text>
</comment>
<dbReference type="AlphaFoldDB" id="A0A6N2S807"/>
<feature type="domain" description="DNA polymerase III delta N-terminal" evidence="9">
    <location>
        <begin position="17"/>
        <end position="129"/>
    </location>
</feature>
<comment type="catalytic activity">
    <reaction evidence="8">
        <text>DNA(n) + a 2'-deoxyribonucleoside 5'-triphosphate = DNA(n+1) + diphosphate</text>
        <dbReference type="Rhea" id="RHEA:22508"/>
        <dbReference type="Rhea" id="RHEA-COMP:17339"/>
        <dbReference type="Rhea" id="RHEA-COMP:17340"/>
        <dbReference type="ChEBI" id="CHEBI:33019"/>
        <dbReference type="ChEBI" id="CHEBI:61560"/>
        <dbReference type="ChEBI" id="CHEBI:173112"/>
        <dbReference type="EC" id="2.7.7.7"/>
    </reaction>
</comment>
<keyword evidence="5" id="KW-0235">DNA replication</keyword>
<reference evidence="11" key="1">
    <citation type="submission" date="2019-11" db="EMBL/GenBank/DDBJ databases">
        <authorList>
            <person name="Feng L."/>
        </authorList>
    </citation>
    <scope>NUCLEOTIDE SEQUENCE</scope>
    <source>
        <strain evidence="11">CnexileLFYP112</strain>
    </source>
</reference>
<protein>
    <recommendedName>
        <fullName evidence="2">DNA polymerase III subunit delta</fullName>
        <ecNumber evidence="1">2.7.7.7</ecNumber>
    </recommendedName>
</protein>
<dbReference type="SUPFAM" id="SSF48019">
    <property type="entry name" value="post-AAA+ oligomerization domain-like"/>
    <property type="match status" value="1"/>
</dbReference>
<evidence type="ECO:0000256" key="2">
    <source>
        <dbReference type="ARBA" id="ARBA00017703"/>
    </source>
</evidence>
<dbReference type="Gene3D" id="1.20.272.10">
    <property type="match status" value="1"/>
</dbReference>
<keyword evidence="4" id="KW-0548">Nucleotidyltransferase</keyword>
<dbReference type="SUPFAM" id="SSF52540">
    <property type="entry name" value="P-loop containing nucleoside triphosphate hydrolases"/>
    <property type="match status" value="1"/>
</dbReference>
<evidence type="ECO:0000256" key="5">
    <source>
        <dbReference type="ARBA" id="ARBA00022705"/>
    </source>
</evidence>
<accession>A0A6N2S807</accession>
<evidence type="ECO:0000256" key="7">
    <source>
        <dbReference type="ARBA" id="ARBA00034754"/>
    </source>
</evidence>
<dbReference type="Gene3D" id="1.10.8.60">
    <property type="match status" value="1"/>
</dbReference>
<keyword evidence="6" id="KW-0239">DNA-directed DNA polymerase</keyword>
<dbReference type="EMBL" id="CACRTG010000002">
    <property type="protein sequence ID" value="VYS88401.1"/>
    <property type="molecule type" value="Genomic_DNA"/>
</dbReference>
<dbReference type="GO" id="GO:0006261">
    <property type="term" value="P:DNA-templated DNA replication"/>
    <property type="evidence" value="ECO:0007669"/>
    <property type="project" value="TreeGrafter"/>
</dbReference>
<organism evidence="11">
    <name type="scientific">[Clostridium] nexile</name>
    <dbReference type="NCBI Taxonomy" id="29361"/>
    <lineage>
        <taxon>Bacteria</taxon>
        <taxon>Bacillati</taxon>
        <taxon>Bacillota</taxon>
        <taxon>Clostridia</taxon>
        <taxon>Lachnospirales</taxon>
        <taxon>Lachnospiraceae</taxon>
        <taxon>Tyzzerella</taxon>
    </lineage>
</organism>